<dbReference type="Proteomes" id="UP000001572">
    <property type="component" value="Chromosome"/>
</dbReference>
<dbReference type="InterPro" id="IPR012340">
    <property type="entry name" value="NA-bd_OB-fold"/>
</dbReference>
<keyword evidence="2" id="KW-0233">DNA recombination</keyword>
<dbReference type="Pfam" id="PF00436">
    <property type="entry name" value="SSB"/>
    <property type="match status" value="1"/>
</dbReference>
<dbReference type="PANTHER" id="PTHR10302">
    <property type="entry name" value="SINGLE-STRANDED DNA-BINDING PROTEIN"/>
    <property type="match status" value="1"/>
</dbReference>
<comment type="caution">
    <text evidence="2">Lacks conserved residue(s) required for the propagation of feature annotation.</text>
</comment>
<evidence type="ECO:0000256" key="2">
    <source>
        <dbReference type="HAMAP-Rule" id="MF_00984"/>
    </source>
</evidence>
<dbReference type="eggNOG" id="COG0629">
    <property type="taxonomic scope" value="Bacteria"/>
</dbReference>
<dbReference type="OrthoDB" id="9809878at2"/>
<evidence type="ECO:0000313" key="6">
    <source>
        <dbReference type="Proteomes" id="UP000001572"/>
    </source>
</evidence>
<dbReference type="PROSITE" id="PS50935">
    <property type="entry name" value="SSB"/>
    <property type="match status" value="1"/>
</dbReference>
<feature type="region of interest" description="Disordered" evidence="4">
    <location>
        <begin position="101"/>
        <end position="128"/>
    </location>
</feature>
<gene>
    <name evidence="5" type="ordered locus">Amet_0033</name>
</gene>
<feature type="compositionally biased region" description="Basic and acidic residues" evidence="4">
    <location>
        <begin position="115"/>
        <end position="124"/>
    </location>
</feature>
<keyword evidence="6" id="KW-1185">Reference proteome</keyword>
<dbReference type="RefSeq" id="WP_011971185.1">
    <property type="nucleotide sequence ID" value="NC_009633.1"/>
</dbReference>
<dbReference type="HOGENOM" id="CLU_078758_6_2_9"/>
<sequence length="146" mass="16523">MNRVVMIGRLARDPELRFTASGKAVATFSIAVNKTFSKEKQADFFNVVVWNKTAENCANYLAKGRLVGLDGRLQSRSYETKNGDKRYVTEIVADQVEFLEWGDKNSQPNQTSQKPKQDFGKSDDFNSADIDINDFQAIDEDDDIPF</sequence>
<dbReference type="PANTHER" id="PTHR10302:SF27">
    <property type="entry name" value="SINGLE-STRANDED DNA-BINDING PROTEIN"/>
    <property type="match status" value="1"/>
</dbReference>
<dbReference type="GO" id="GO:0006310">
    <property type="term" value="P:DNA recombination"/>
    <property type="evidence" value="ECO:0007669"/>
    <property type="project" value="UniProtKB-UniRule"/>
</dbReference>
<comment type="subunit">
    <text evidence="2">Homotetramer.</text>
</comment>
<feature type="compositionally biased region" description="Polar residues" evidence="4">
    <location>
        <begin position="104"/>
        <end position="114"/>
    </location>
</feature>
<dbReference type="KEGG" id="amt:Amet_0033"/>
<evidence type="ECO:0000256" key="4">
    <source>
        <dbReference type="SAM" id="MobiDB-lite"/>
    </source>
</evidence>
<dbReference type="AlphaFoldDB" id="A6TJA8"/>
<dbReference type="GO" id="GO:0003697">
    <property type="term" value="F:single-stranded DNA binding"/>
    <property type="evidence" value="ECO:0007669"/>
    <property type="project" value="UniProtKB-UniRule"/>
</dbReference>
<dbReference type="InterPro" id="IPR011344">
    <property type="entry name" value="ssDNA-bd"/>
</dbReference>
<dbReference type="InterPro" id="IPR000424">
    <property type="entry name" value="Primosome_PriB/ssb"/>
</dbReference>
<dbReference type="SUPFAM" id="SSF50249">
    <property type="entry name" value="Nucleic acid-binding proteins"/>
    <property type="match status" value="1"/>
</dbReference>
<dbReference type="STRING" id="293826.Amet_0033"/>
<dbReference type="EMBL" id="CP000724">
    <property type="protein sequence ID" value="ABR46276.1"/>
    <property type="molecule type" value="Genomic_DNA"/>
</dbReference>
<proteinExistence type="inferred from homology"/>
<dbReference type="GO" id="GO:0009295">
    <property type="term" value="C:nucleoid"/>
    <property type="evidence" value="ECO:0007669"/>
    <property type="project" value="TreeGrafter"/>
</dbReference>
<accession>A6TJA8</accession>
<protein>
    <recommendedName>
        <fullName evidence="2 3">Single-stranded DNA-binding protein</fullName>
        <shortName evidence="2">SSB</shortName>
    </recommendedName>
</protein>
<keyword evidence="2" id="KW-0235">DNA replication</keyword>
<evidence type="ECO:0000313" key="5">
    <source>
        <dbReference type="EMBL" id="ABR46276.1"/>
    </source>
</evidence>
<keyword evidence="1 2" id="KW-0238">DNA-binding</keyword>
<evidence type="ECO:0000256" key="1">
    <source>
        <dbReference type="ARBA" id="ARBA00023125"/>
    </source>
</evidence>
<comment type="function">
    <text evidence="2">Plays an important role in DNA replication, recombination and repair. Binds to ssDNA and to an array of partner proteins to recruit them to their sites of action during DNA metabolism.</text>
</comment>
<keyword evidence="2" id="KW-0227">DNA damage</keyword>
<dbReference type="Gene3D" id="2.40.50.140">
    <property type="entry name" value="Nucleic acid-binding proteins"/>
    <property type="match status" value="1"/>
</dbReference>
<keyword evidence="2" id="KW-0234">DNA repair</keyword>
<organism evidence="5 6">
    <name type="scientific">Alkaliphilus metalliredigens (strain QYMF)</name>
    <dbReference type="NCBI Taxonomy" id="293826"/>
    <lineage>
        <taxon>Bacteria</taxon>
        <taxon>Bacillati</taxon>
        <taxon>Bacillota</taxon>
        <taxon>Clostridia</taxon>
        <taxon>Peptostreptococcales</taxon>
        <taxon>Natronincolaceae</taxon>
        <taxon>Alkaliphilus</taxon>
    </lineage>
</organism>
<reference evidence="6" key="1">
    <citation type="journal article" date="2016" name="Genome Announc.">
        <title>Complete genome sequence of Alkaliphilus metalliredigens strain QYMF, an alkaliphilic and metal-reducing bacterium isolated from borax-contaminated leachate ponds.</title>
        <authorList>
            <person name="Hwang C."/>
            <person name="Copeland A."/>
            <person name="Lucas S."/>
            <person name="Lapidus A."/>
            <person name="Barry K."/>
            <person name="Detter J.C."/>
            <person name="Glavina Del Rio T."/>
            <person name="Hammon N."/>
            <person name="Israni S."/>
            <person name="Dalin E."/>
            <person name="Tice H."/>
            <person name="Pitluck S."/>
            <person name="Chertkov O."/>
            <person name="Brettin T."/>
            <person name="Bruce D."/>
            <person name="Han C."/>
            <person name="Schmutz J."/>
            <person name="Larimer F."/>
            <person name="Land M.L."/>
            <person name="Hauser L."/>
            <person name="Kyrpides N."/>
            <person name="Mikhailova N."/>
            <person name="Ye Q."/>
            <person name="Zhou J."/>
            <person name="Richardson P."/>
            <person name="Fields M.W."/>
        </authorList>
    </citation>
    <scope>NUCLEOTIDE SEQUENCE [LARGE SCALE GENOMIC DNA]</scope>
    <source>
        <strain evidence="6">QYMF</strain>
    </source>
</reference>
<dbReference type="NCBIfam" id="TIGR00621">
    <property type="entry name" value="ssb"/>
    <property type="match status" value="1"/>
</dbReference>
<feature type="short sequence motif" description="Important for interaction with partner proteins" evidence="2">
    <location>
        <begin position="141"/>
        <end position="146"/>
    </location>
</feature>
<evidence type="ECO:0000256" key="3">
    <source>
        <dbReference type="PIRNR" id="PIRNR002070"/>
    </source>
</evidence>
<name>A6TJA8_ALKMQ</name>
<dbReference type="PIRSF" id="PIRSF002070">
    <property type="entry name" value="SSB"/>
    <property type="match status" value="1"/>
</dbReference>
<dbReference type="CDD" id="cd04496">
    <property type="entry name" value="SSB_OBF"/>
    <property type="match status" value="1"/>
</dbReference>
<dbReference type="GO" id="GO:0006260">
    <property type="term" value="P:DNA replication"/>
    <property type="evidence" value="ECO:0007669"/>
    <property type="project" value="UniProtKB-UniRule"/>
</dbReference>
<dbReference type="GO" id="GO:0006281">
    <property type="term" value="P:DNA repair"/>
    <property type="evidence" value="ECO:0007669"/>
    <property type="project" value="UniProtKB-UniRule"/>
</dbReference>
<dbReference type="HAMAP" id="MF_00984">
    <property type="entry name" value="SSB"/>
    <property type="match status" value="1"/>
</dbReference>